<dbReference type="Proteomes" id="UP001432027">
    <property type="component" value="Unassembled WGS sequence"/>
</dbReference>
<dbReference type="AlphaFoldDB" id="A0AAV5U215"/>
<evidence type="ECO:0000256" key="5">
    <source>
        <dbReference type="ARBA" id="ARBA00022833"/>
    </source>
</evidence>
<evidence type="ECO:0000256" key="3">
    <source>
        <dbReference type="ARBA" id="ARBA00022737"/>
    </source>
</evidence>
<evidence type="ECO:0000256" key="8">
    <source>
        <dbReference type="SAM" id="MobiDB-lite"/>
    </source>
</evidence>
<dbReference type="InterPro" id="IPR036236">
    <property type="entry name" value="Znf_C2H2_sf"/>
</dbReference>
<evidence type="ECO:0000256" key="4">
    <source>
        <dbReference type="ARBA" id="ARBA00022771"/>
    </source>
</evidence>
<feature type="domain" description="C2H2-type" evidence="9">
    <location>
        <begin position="253"/>
        <end position="281"/>
    </location>
</feature>
<dbReference type="FunFam" id="3.30.160.60:FF:000145">
    <property type="entry name" value="Zinc finger protein 574"/>
    <property type="match status" value="1"/>
</dbReference>
<feature type="region of interest" description="Disordered" evidence="8">
    <location>
        <begin position="614"/>
        <end position="641"/>
    </location>
</feature>
<feature type="domain" description="C2H2-type" evidence="9">
    <location>
        <begin position="224"/>
        <end position="251"/>
    </location>
</feature>
<dbReference type="SMART" id="SM00355">
    <property type="entry name" value="ZnF_C2H2"/>
    <property type="match status" value="14"/>
</dbReference>
<evidence type="ECO:0000313" key="10">
    <source>
        <dbReference type="EMBL" id="GMT00618.1"/>
    </source>
</evidence>
<feature type="region of interest" description="Disordered" evidence="8">
    <location>
        <begin position="814"/>
        <end position="833"/>
    </location>
</feature>
<protein>
    <recommendedName>
        <fullName evidence="9">C2H2-type domain-containing protein</fullName>
    </recommendedName>
</protein>
<evidence type="ECO:0000256" key="1">
    <source>
        <dbReference type="ARBA" id="ARBA00004123"/>
    </source>
</evidence>
<feature type="domain" description="C2H2-type" evidence="9">
    <location>
        <begin position="196"/>
        <end position="223"/>
    </location>
</feature>
<feature type="domain" description="C2H2-type" evidence="9">
    <location>
        <begin position="788"/>
        <end position="816"/>
    </location>
</feature>
<dbReference type="InterPro" id="IPR013087">
    <property type="entry name" value="Znf_C2H2_type"/>
</dbReference>
<evidence type="ECO:0000256" key="6">
    <source>
        <dbReference type="ARBA" id="ARBA00023242"/>
    </source>
</evidence>
<dbReference type="PANTHER" id="PTHR16515">
    <property type="entry name" value="PR DOMAIN ZINC FINGER PROTEIN"/>
    <property type="match status" value="1"/>
</dbReference>
<keyword evidence="6" id="KW-0539">Nucleus</keyword>
<feature type="domain" description="C2H2-type" evidence="9">
    <location>
        <begin position="461"/>
        <end position="488"/>
    </location>
</feature>
<dbReference type="EMBL" id="BTSX01000005">
    <property type="protein sequence ID" value="GMT00618.1"/>
    <property type="molecule type" value="Genomic_DNA"/>
</dbReference>
<keyword evidence="5" id="KW-0862">Zinc</keyword>
<comment type="caution">
    <text evidence="10">The sequence shown here is derived from an EMBL/GenBank/DDBJ whole genome shotgun (WGS) entry which is preliminary data.</text>
</comment>
<keyword evidence="11" id="KW-1185">Reference proteome</keyword>
<dbReference type="PROSITE" id="PS00028">
    <property type="entry name" value="ZINC_FINGER_C2H2_1"/>
    <property type="match status" value="11"/>
</dbReference>
<feature type="domain" description="C2H2-type" evidence="9">
    <location>
        <begin position="519"/>
        <end position="541"/>
    </location>
</feature>
<dbReference type="GO" id="GO:0010468">
    <property type="term" value="P:regulation of gene expression"/>
    <property type="evidence" value="ECO:0007669"/>
    <property type="project" value="TreeGrafter"/>
</dbReference>
<gene>
    <name evidence="10" type="ORF">PENTCL1PPCAC_22792</name>
</gene>
<dbReference type="Pfam" id="PF00096">
    <property type="entry name" value="zf-C2H2"/>
    <property type="match status" value="2"/>
</dbReference>
<evidence type="ECO:0000256" key="7">
    <source>
        <dbReference type="PROSITE-ProRule" id="PRU00042"/>
    </source>
</evidence>
<dbReference type="PANTHER" id="PTHR16515:SF66">
    <property type="entry name" value="C2H2-TYPE DOMAIN-CONTAINING PROTEIN"/>
    <property type="match status" value="1"/>
</dbReference>
<dbReference type="GO" id="GO:0005634">
    <property type="term" value="C:nucleus"/>
    <property type="evidence" value="ECO:0007669"/>
    <property type="project" value="UniProtKB-SubCell"/>
</dbReference>
<name>A0AAV5U215_9BILA</name>
<dbReference type="Pfam" id="PF13912">
    <property type="entry name" value="zf-C2H2_6"/>
    <property type="match status" value="2"/>
</dbReference>
<dbReference type="FunFam" id="3.30.160.60:FF:002343">
    <property type="entry name" value="Zinc finger protein 33A"/>
    <property type="match status" value="1"/>
</dbReference>
<proteinExistence type="predicted"/>
<evidence type="ECO:0000259" key="9">
    <source>
        <dbReference type="PROSITE" id="PS50157"/>
    </source>
</evidence>
<dbReference type="Gene3D" id="3.30.160.60">
    <property type="entry name" value="Classic Zinc Finger"/>
    <property type="match status" value="7"/>
</dbReference>
<evidence type="ECO:0000313" key="11">
    <source>
        <dbReference type="Proteomes" id="UP001432027"/>
    </source>
</evidence>
<dbReference type="SUPFAM" id="SSF57667">
    <property type="entry name" value="beta-beta-alpha zinc fingers"/>
    <property type="match status" value="4"/>
</dbReference>
<dbReference type="InterPro" id="IPR050331">
    <property type="entry name" value="Zinc_finger"/>
</dbReference>
<feature type="domain" description="C2H2-type" evidence="9">
    <location>
        <begin position="489"/>
        <end position="516"/>
    </location>
</feature>
<evidence type="ECO:0000256" key="2">
    <source>
        <dbReference type="ARBA" id="ARBA00022723"/>
    </source>
</evidence>
<comment type="subcellular location">
    <subcellularLocation>
        <location evidence="1">Nucleus</location>
    </subcellularLocation>
</comment>
<organism evidence="10 11">
    <name type="scientific">Pristionchus entomophagus</name>
    <dbReference type="NCBI Taxonomy" id="358040"/>
    <lineage>
        <taxon>Eukaryota</taxon>
        <taxon>Metazoa</taxon>
        <taxon>Ecdysozoa</taxon>
        <taxon>Nematoda</taxon>
        <taxon>Chromadorea</taxon>
        <taxon>Rhabditida</taxon>
        <taxon>Rhabditina</taxon>
        <taxon>Diplogasteromorpha</taxon>
        <taxon>Diplogasteroidea</taxon>
        <taxon>Neodiplogasteridae</taxon>
        <taxon>Pristionchus</taxon>
    </lineage>
</organism>
<accession>A0AAV5U215</accession>
<keyword evidence="2" id="KW-0479">Metal-binding</keyword>
<reference evidence="10" key="1">
    <citation type="submission" date="2023-10" db="EMBL/GenBank/DDBJ databases">
        <title>Genome assembly of Pristionchus species.</title>
        <authorList>
            <person name="Yoshida K."/>
            <person name="Sommer R.J."/>
        </authorList>
    </citation>
    <scope>NUCLEOTIDE SEQUENCE</scope>
    <source>
        <strain evidence="10">RS0144</strain>
    </source>
</reference>
<feature type="domain" description="C2H2-type" evidence="9">
    <location>
        <begin position="113"/>
        <end position="141"/>
    </location>
</feature>
<keyword evidence="3" id="KW-0677">Repeat</keyword>
<dbReference type="GO" id="GO:0008270">
    <property type="term" value="F:zinc ion binding"/>
    <property type="evidence" value="ECO:0007669"/>
    <property type="project" value="UniProtKB-KW"/>
</dbReference>
<sequence length="833" mass="95515">MESSAGPSIARSKKERNVYLPQDFDCNTEARCSVCDDLVNVHKWMEHNKKCIITKSQRCDLCPSDFNLEVNLNIHKLLKHPSNSKECVVCKKKFERESAFRGHLISHLVTDMLPCQMCNDEFNTSVELNRHRRLKHSDNAMSEALICCYNGCGEILSPLDLYIHQSSHKYERILQRKIDAARKKSEKSLKPVIRPHICSICEKAFRRPKELERHEAVHSENRNFKCAFCPMQFRHENVLQSHEKLHKKTNKVHKCRICNHNFNSRYNLHRHLQMTHMKREMEGKREKRVVEEMDQLILNDPIENKIGNIPDHELVDYMDETNNGERRNEETGEDWNEVQLEVGDTPIDEDGSGWNLDGVTGCDLAEQLFENREHGKERLVVIPENWLRCPACIHSMESIEHLMTHFQALAPKDSLHRTVKFNCIFCQESVIGVEVFSHLSSHGISGGPRSSIPIRCLPRPHPCPICQRAFTKKMDLTRHMRTHTGEKPFQCIECGERFRVETTLRRHEKIHTNMEANGHECSLCEKAFSSRNGLRIHMISHYTACSFCHETFKSAAERDDHTSREHSNRYVGERDRVGGMYLPSMPGGVATLSQISRPSGSKMLLSTSSSAFHPIPTTSKQATNHHKLNVNVEGEETTKEGIMMKISRKRMDKQCDSSSHNDNSTSLSFSLSQQLLSSLQVEGGLLRTQLNRGRVVNMHPSSLSAIDSTIHIHPVDSHSKPPYPPSQSVRSLSFAPLDLNSANYFVDHCDICDMSLSTKGESESHMNSEDHETAMLLTPHSGMESSRYNCKLCGNRFMAMAPLVEHIRREHERDHLQSQVTRPTHISQREIIQ</sequence>
<feature type="compositionally biased region" description="Polar residues" evidence="8">
    <location>
        <begin position="817"/>
        <end position="826"/>
    </location>
</feature>
<keyword evidence="4 7" id="KW-0863">Zinc-finger</keyword>
<dbReference type="PROSITE" id="PS50157">
    <property type="entry name" value="ZINC_FINGER_C2H2_2"/>
    <property type="match status" value="8"/>
</dbReference>